<feature type="compositionally biased region" description="Basic and acidic residues" evidence="2">
    <location>
        <begin position="69"/>
        <end position="86"/>
    </location>
</feature>
<dbReference type="PANTHER" id="PTHR19879:SF9">
    <property type="entry name" value="TRANSCRIPTION INITIATION FACTOR TFIID SUBUNIT 5"/>
    <property type="match status" value="1"/>
</dbReference>
<name>A0A2Z5JCS4_STRAR</name>
<accession>A0A2Z5JCS4</accession>
<dbReference type="Pfam" id="PF00400">
    <property type="entry name" value="WD40"/>
    <property type="match status" value="3"/>
</dbReference>
<dbReference type="Proteomes" id="UP000252698">
    <property type="component" value="Chromosome"/>
</dbReference>
<evidence type="ECO:0000313" key="6">
    <source>
        <dbReference type="Proteomes" id="UP000252698"/>
    </source>
</evidence>
<dbReference type="InterPro" id="IPR029030">
    <property type="entry name" value="Caspase-like_dom_sf"/>
</dbReference>
<feature type="repeat" description="WD" evidence="1">
    <location>
        <begin position="1236"/>
        <end position="1258"/>
    </location>
</feature>
<dbReference type="SMART" id="SM00320">
    <property type="entry name" value="WD40"/>
    <property type="match status" value="6"/>
</dbReference>
<feature type="compositionally biased region" description="Low complexity" evidence="2">
    <location>
        <begin position="145"/>
        <end position="163"/>
    </location>
</feature>
<keyword evidence="1" id="KW-0853">WD repeat</keyword>
<dbReference type="SUPFAM" id="SSF52129">
    <property type="entry name" value="Caspase-like"/>
    <property type="match status" value="1"/>
</dbReference>
<dbReference type="InterPro" id="IPR027417">
    <property type="entry name" value="P-loop_NTPase"/>
</dbReference>
<feature type="compositionally biased region" description="Basic residues" evidence="2">
    <location>
        <begin position="87"/>
        <end position="98"/>
    </location>
</feature>
<dbReference type="Gene3D" id="3.40.50.1460">
    <property type="match status" value="1"/>
</dbReference>
<dbReference type="PROSITE" id="PS50082">
    <property type="entry name" value="WD_REPEATS_2"/>
    <property type="match status" value="3"/>
</dbReference>
<evidence type="ECO:0000256" key="1">
    <source>
        <dbReference type="PROSITE-ProRule" id="PRU00221"/>
    </source>
</evidence>
<dbReference type="InterPro" id="IPR001680">
    <property type="entry name" value="WD40_rpt"/>
</dbReference>
<proteinExistence type="predicted"/>
<dbReference type="SUPFAM" id="SSF52540">
    <property type="entry name" value="P-loop containing nucleoside triphosphate hydrolases"/>
    <property type="match status" value="1"/>
</dbReference>
<dbReference type="NCBIfam" id="NF047832">
    <property type="entry name" value="caspase_w_EACC1"/>
    <property type="match status" value="1"/>
</dbReference>
<feature type="domain" description="Novel STAND NTPase 1" evidence="4">
    <location>
        <begin position="438"/>
        <end position="808"/>
    </location>
</feature>
<dbReference type="SUPFAM" id="SSF82171">
    <property type="entry name" value="DPP6 N-terminal domain-like"/>
    <property type="match status" value="1"/>
</dbReference>
<organism evidence="5 6">
    <name type="scientific">Streptomyces atratus</name>
    <dbReference type="NCBI Taxonomy" id="1893"/>
    <lineage>
        <taxon>Bacteria</taxon>
        <taxon>Bacillati</taxon>
        <taxon>Actinomycetota</taxon>
        <taxon>Actinomycetes</taxon>
        <taxon>Kitasatosporales</taxon>
        <taxon>Streptomycetaceae</taxon>
        <taxon>Streptomyces</taxon>
    </lineage>
</organism>
<dbReference type="KEGG" id="sata:C5746_15560"/>
<dbReference type="Pfam" id="PF00656">
    <property type="entry name" value="Peptidase_C14"/>
    <property type="match status" value="1"/>
</dbReference>
<dbReference type="PROSITE" id="PS50294">
    <property type="entry name" value="WD_REPEATS_REGION"/>
    <property type="match status" value="1"/>
</dbReference>
<evidence type="ECO:0000259" key="4">
    <source>
        <dbReference type="Pfam" id="PF20703"/>
    </source>
</evidence>
<feature type="repeat" description="WD" evidence="1">
    <location>
        <begin position="1039"/>
        <end position="1064"/>
    </location>
</feature>
<evidence type="ECO:0000256" key="2">
    <source>
        <dbReference type="SAM" id="MobiDB-lite"/>
    </source>
</evidence>
<evidence type="ECO:0000259" key="3">
    <source>
        <dbReference type="Pfam" id="PF00656"/>
    </source>
</evidence>
<dbReference type="InterPro" id="IPR015943">
    <property type="entry name" value="WD40/YVTN_repeat-like_dom_sf"/>
</dbReference>
<reference evidence="5 6" key="1">
    <citation type="journal article" date="2018" name="Front. Microbiol.">
        <title>Genome Sequencing of Streptomyces atratus SCSIOZH16 and Activation Production of Nocardamine via Metabolic Engineering.</title>
        <authorList>
            <person name="Li Y."/>
            <person name="Zhang C."/>
            <person name="Liu C."/>
            <person name="Ju J."/>
            <person name="Ma J."/>
        </authorList>
    </citation>
    <scope>NUCLEOTIDE SEQUENCE [LARGE SCALE GENOMIC DNA]</scope>
    <source>
        <strain evidence="5 6">SCSIO_ZH16</strain>
    </source>
</reference>
<dbReference type="GO" id="GO:0004197">
    <property type="term" value="F:cysteine-type endopeptidase activity"/>
    <property type="evidence" value="ECO:0007669"/>
    <property type="project" value="InterPro"/>
</dbReference>
<dbReference type="InterPro" id="IPR011047">
    <property type="entry name" value="Quinoprotein_ADH-like_sf"/>
</dbReference>
<feature type="domain" description="Peptidase C14 caspase" evidence="3">
    <location>
        <begin position="185"/>
        <end position="373"/>
    </location>
</feature>
<protein>
    <submittedName>
        <fullName evidence="5">Uncharacterized protein</fullName>
    </submittedName>
</protein>
<feature type="repeat" description="WD" evidence="1">
    <location>
        <begin position="943"/>
        <end position="984"/>
    </location>
</feature>
<dbReference type="Pfam" id="PF20703">
    <property type="entry name" value="nSTAND1"/>
    <property type="match status" value="1"/>
</dbReference>
<dbReference type="GO" id="GO:0006508">
    <property type="term" value="P:proteolysis"/>
    <property type="evidence" value="ECO:0007669"/>
    <property type="project" value="InterPro"/>
</dbReference>
<dbReference type="Gene3D" id="2.130.10.10">
    <property type="entry name" value="YVTN repeat-like/Quinoprotein amine dehydrogenase"/>
    <property type="match status" value="4"/>
</dbReference>
<sequence>MTQERLVAIGKRRISSADSCGTPLPRSGHEDHPGSRRRRRDRRSAAVAAAQSRAAGRRRSGTVRAAHAGQHERGRGRAHPRAADTRRAHRCRGRSRRRLVAEQAGKPDGDDQPAGRYAGHRHFRAGAGADGRRSRRSRAAGGRGAPAAAATRPVGGRAGRPAAGHGGAEPTMTDQQGDLSGANCHAVVVGTGRYGRGGGTALSDLPGAARSARAVAAALRENCGMDGRVTEIIDPEGPTEVLAAVQAAIDASEGGVVLFYFIGHGLVGPGRQLYLATAGTSAADDTVHAVPYDQVGKRLGEAAASTVVVLDCCFSGLAQTAPQESYREVITSARPEGSFLLASATHYAASFAPADADHTLFSGELLRLLTEGDPGGPGWFTLFDLYRILDHRFQGSAARPHSDGVGRASDLILARNPGRLVHDAAMEPEPAQGGGPCPYPGMRPFLPEQHHLFFGREELTRSLVSRVTDEPYAGPVVLVGASGAGKSSLLRAGLVAGLEGEGALLIPGPGARPFRTLVESWATAVGRPFAEVESELGAGRFGGGPGVLVIDQLEEMFTQCRDVEERELFVRALAGAGSESPRIVLGLRADFYDQGLNDARLARIVRSGQFTVAAMSDDELRAAVERPAEHAGLRLEDGLSHHILRELRQERAAEGDAVALPFLAHALRQTWAGRRGTTLTFAAYQATGGIRTSVARTADEVHDALGADDRSRLRELLLRMALVVDDGGRAVRRRVPVRELDQAADLLGQLAAARLVIVDQDEAQLCHDSLLNAWPRLRDWIADDRAGLLARRRLSDAADGWHEAGRPQSGLYGGDQLASARTQLPGSGGTLPMRPVERDFLHASGRAEHRTRKLRRAAFSVVAVLALLATTLALLARGAQQNAEGRATVLLADQVAAKADAMRERDPQTALRLSLAAYRTAQTPATRSSLYSAYLTQTPVEVSGGHREPVLNIAFSQDGDVLATSQRRGRVQLWDISRRNVPVKAGTLKLNGSAAIAFHPRTRLLAAQTATELALWDVTDPRRPERLATRGVPKGITYTLGFAPDGRTLAAGNDKGRLRLWDVSKPSAPLLRTDRSAAPTALISLAFRHDGLLVTGNGISGKGASERPAEVRLWDVRDPARARLLDTAKTPTVMAVAAHPTRDLLVATGAGGKMAWWTVEGGRRLKRIEPEDEWGSQWDYGDLPSLSFRPDGERLAAANSGAGGGAQLRRTVATGAELLGSLAELGTARGGEPTQSVAYSPDGHHLAAGDMGGNVRVWPQRAPAPRLLGAMTDGDPGTSPISDDGTLMVAEGTEDTGDTETTQVWDLRSADTAEGADPRLRFTLPKPWKASYFLPGTKRPVVMAHRWTQGTQDHAFRLWDFGKDAKRPPVPGAEIPVTAADVRTAVSADGKLLVLGGLATGTVQVWDIRDVRRPVRRATIPAVPVSEWESLFFLGDRGLAIVDRGEPGRGRPLDLRIWDLTDPAEPVKGLLIKDAAMGQAGYVPSTRLLMHDALAQRTQLWDMRDIRRPRKAALLPAASGGYQPVGKGVLATTLADGTVKFWDVKDPYKPREMGEMRLDGALTDIRPSPDGKWVLTDEPYRIWEAEKDGTWRTPAIATMEGVKDLRLLPGGSPFMAVIPNSNLEGRYSRGLTYLIDFDTDRIYDRLCDTHPLSVEKKQWKALLPHLNHQPSCD</sequence>
<dbReference type="InterPro" id="IPR049052">
    <property type="entry name" value="nSTAND1"/>
</dbReference>
<feature type="region of interest" description="Disordered" evidence="2">
    <location>
        <begin position="1"/>
        <end position="179"/>
    </location>
</feature>
<gene>
    <name evidence="5" type="ORF">C5746_15560</name>
</gene>
<dbReference type="InterPro" id="IPR011600">
    <property type="entry name" value="Pept_C14_caspase"/>
</dbReference>
<dbReference type="PANTHER" id="PTHR19879">
    <property type="entry name" value="TRANSCRIPTION INITIATION FACTOR TFIID"/>
    <property type="match status" value="1"/>
</dbReference>
<feature type="compositionally biased region" description="Low complexity" evidence="2">
    <location>
        <begin position="45"/>
        <end position="54"/>
    </location>
</feature>
<evidence type="ECO:0000313" key="5">
    <source>
        <dbReference type="EMBL" id="AXE78119.1"/>
    </source>
</evidence>
<dbReference type="EMBL" id="CP027306">
    <property type="protein sequence ID" value="AXE78119.1"/>
    <property type="molecule type" value="Genomic_DNA"/>
</dbReference>
<dbReference type="SUPFAM" id="SSF50998">
    <property type="entry name" value="Quinoprotein alcohol dehydrogenase-like"/>
    <property type="match status" value="1"/>
</dbReference>